<feature type="compositionally biased region" description="Low complexity" evidence="1">
    <location>
        <begin position="452"/>
        <end position="466"/>
    </location>
</feature>
<gene>
    <name evidence="2" type="ORF">CONLIGDRAFT_682778</name>
</gene>
<feature type="region of interest" description="Disordered" evidence="1">
    <location>
        <begin position="430"/>
        <end position="467"/>
    </location>
</feature>
<feature type="compositionally biased region" description="Basic and acidic residues" evidence="1">
    <location>
        <begin position="819"/>
        <end position="831"/>
    </location>
</feature>
<sequence length="883" mass="99074">MYTGGLMPPPPVPGWMPPPPMPGWMPPPPMPGWMPPPPMGGWMPPHPMGGWVPPPPPHPSFYNPFWPYPVPGLPANHLIWRWLATIDGGVWEDATVIPEGIGTPFKTKIVNYQRVVIPEGDEEGDDPATFGLYPPAGLRAPTVVTLPSDYSGSPPPTISPQRISKRSSTESPKESPEQNPKESPEQSPEVGRCYKAEENMAFQDFSEPLSPIRGNFIQVSTPVTTPSPATNTIHQGQSLSPIHETITESDEDDLEKLIKRGKMQYQRARDEYQQVASTPSRRGADRDDHSSSRRSRSRSPAKYGKCATPSSRSRSSSPVKSSTRRGPRNGQPRVSFTFEDSDDNDMGTAVNSPSVSTKRDSYAVSPCSPASSLSRRRHMPDLEPIDISVTRQEARAEALRKGHIPIAMHVPQKDAPEIQHRSELRVKPTFVGDDSSSAYSQDRDHGVGRLSVDPLRVNNRPPNNRVDLSRRSIFDTYTEWKEGADKRASGPQPADDEESVFEPDYHVQMKVMEMPSRKKATLVSKPEQVGYNGDPYSPLDVMFPEIAAAAARKVSTKTMIGEKGWLENTSVSPQKPLPPKSNGFFENLRKKAKELVNMGSEQLKAPRHMNKSKVDLRERQLVISLDPREQSLVYCELEFILTSAVNSYITCQFNAGRLDTDKLKRISDGWQQRGRPKVVGFRYDLETQLDLVRMHVDDFRFYSRHTTEAAIYGIIDMMRVNARVMRVRTYCQPDTVISKQILDTQSLLNIIGAGEDDHVALASVTRFYKDALAREKVFHYDAGETLSDSARLRNADQQWHQSREDGRVKTPQSGSRNVEYPRHQSREDGRAKTPQSGSRNVDYPPRHQSRENSSVATPRSRRSNRDHGESPATPWPSVNDRYT</sequence>
<reference evidence="2 3" key="1">
    <citation type="submission" date="2016-10" db="EMBL/GenBank/DDBJ databases">
        <title>Draft genome sequence of Coniochaeta ligniaria NRRL30616, a lignocellulolytic fungus for bioabatement of inhibitors in plant biomass hydrolysates.</title>
        <authorList>
            <consortium name="DOE Joint Genome Institute"/>
            <person name="Jimenez D.J."/>
            <person name="Hector R.E."/>
            <person name="Riley R."/>
            <person name="Sun H."/>
            <person name="Grigoriev I.V."/>
            <person name="Van Elsas J.D."/>
            <person name="Nichols N.N."/>
        </authorList>
    </citation>
    <scope>NUCLEOTIDE SEQUENCE [LARGE SCALE GENOMIC DNA]</scope>
    <source>
        <strain evidence="2 3">NRRL 30616</strain>
    </source>
</reference>
<dbReference type="STRING" id="1408157.A0A1J7JES6"/>
<accession>A0A1J7JES6</accession>
<feature type="region of interest" description="Disordered" evidence="1">
    <location>
        <begin position="794"/>
        <end position="883"/>
    </location>
</feature>
<evidence type="ECO:0000256" key="1">
    <source>
        <dbReference type="SAM" id="MobiDB-lite"/>
    </source>
</evidence>
<dbReference type="Proteomes" id="UP000182658">
    <property type="component" value="Unassembled WGS sequence"/>
</dbReference>
<dbReference type="AlphaFoldDB" id="A0A1J7JES6"/>
<feature type="compositionally biased region" description="Basic and acidic residues" evidence="1">
    <location>
        <begin position="167"/>
        <end position="184"/>
    </location>
</feature>
<protein>
    <submittedName>
        <fullName evidence="2">Uncharacterized protein</fullName>
    </submittedName>
</protein>
<feature type="compositionally biased region" description="Low complexity" evidence="1">
    <location>
        <begin position="310"/>
        <end position="321"/>
    </location>
</feature>
<dbReference type="InParanoid" id="A0A1J7JES6"/>
<feature type="region of interest" description="Disordered" evidence="1">
    <location>
        <begin position="224"/>
        <end position="379"/>
    </location>
</feature>
<dbReference type="OrthoDB" id="5229017at2759"/>
<proteinExistence type="predicted"/>
<feature type="compositionally biased region" description="Polar residues" evidence="1">
    <location>
        <begin position="229"/>
        <end position="240"/>
    </location>
</feature>
<name>A0A1J7JES6_9PEZI</name>
<evidence type="ECO:0000313" key="2">
    <source>
        <dbReference type="EMBL" id="OIW27756.1"/>
    </source>
</evidence>
<evidence type="ECO:0000313" key="3">
    <source>
        <dbReference type="Proteomes" id="UP000182658"/>
    </source>
</evidence>
<feature type="compositionally biased region" description="Basic and acidic residues" evidence="1">
    <location>
        <begin position="282"/>
        <end position="291"/>
    </location>
</feature>
<keyword evidence="3" id="KW-1185">Reference proteome</keyword>
<dbReference type="EMBL" id="KV875099">
    <property type="protein sequence ID" value="OIW27756.1"/>
    <property type="molecule type" value="Genomic_DNA"/>
</dbReference>
<feature type="region of interest" description="Disordered" evidence="1">
    <location>
        <begin position="144"/>
        <end position="189"/>
    </location>
</feature>
<organism evidence="2 3">
    <name type="scientific">Coniochaeta ligniaria NRRL 30616</name>
    <dbReference type="NCBI Taxonomy" id="1408157"/>
    <lineage>
        <taxon>Eukaryota</taxon>
        <taxon>Fungi</taxon>
        <taxon>Dikarya</taxon>
        <taxon>Ascomycota</taxon>
        <taxon>Pezizomycotina</taxon>
        <taxon>Sordariomycetes</taxon>
        <taxon>Sordariomycetidae</taxon>
        <taxon>Coniochaetales</taxon>
        <taxon>Coniochaetaceae</taxon>
        <taxon>Coniochaeta</taxon>
    </lineage>
</organism>